<dbReference type="InterPro" id="IPR001789">
    <property type="entry name" value="Sig_transdc_resp-reg_receiver"/>
</dbReference>
<accession>A0A2S7WMJ3</accession>
<organism evidence="9 10">
    <name type="scientific">Polaribacter porphyrae</name>
    <dbReference type="NCBI Taxonomy" id="1137780"/>
    <lineage>
        <taxon>Bacteria</taxon>
        <taxon>Pseudomonadati</taxon>
        <taxon>Bacteroidota</taxon>
        <taxon>Flavobacteriia</taxon>
        <taxon>Flavobacteriales</taxon>
        <taxon>Flavobacteriaceae</taxon>
    </lineage>
</organism>
<dbReference type="InterPro" id="IPR004358">
    <property type="entry name" value="Sig_transdc_His_kin-like_C"/>
</dbReference>
<evidence type="ECO:0000256" key="1">
    <source>
        <dbReference type="ARBA" id="ARBA00000085"/>
    </source>
</evidence>
<evidence type="ECO:0000256" key="5">
    <source>
        <dbReference type="PROSITE-ProRule" id="PRU00169"/>
    </source>
</evidence>
<feature type="domain" description="Response regulatory" evidence="8">
    <location>
        <begin position="390"/>
        <end position="507"/>
    </location>
</feature>
<keyword evidence="3 5" id="KW-0597">Phosphoprotein</keyword>
<dbReference type="SUPFAM" id="SSF52172">
    <property type="entry name" value="CheY-like"/>
    <property type="match status" value="1"/>
</dbReference>
<dbReference type="PANTHER" id="PTHR45339:SF1">
    <property type="entry name" value="HYBRID SIGNAL TRANSDUCTION HISTIDINE KINASE J"/>
    <property type="match status" value="1"/>
</dbReference>
<dbReference type="SMART" id="SM00448">
    <property type="entry name" value="REC"/>
    <property type="match status" value="1"/>
</dbReference>
<evidence type="ECO:0000313" key="9">
    <source>
        <dbReference type="EMBL" id="PQJ78799.1"/>
    </source>
</evidence>
<dbReference type="EC" id="2.7.13.3" evidence="2"/>
<keyword evidence="6" id="KW-0175">Coiled coil</keyword>
<dbReference type="GO" id="GO:0000155">
    <property type="term" value="F:phosphorelay sensor kinase activity"/>
    <property type="evidence" value="ECO:0007669"/>
    <property type="project" value="InterPro"/>
</dbReference>
<feature type="coiled-coil region" evidence="6">
    <location>
        <begin position="104"/>
        <end position="138"/>
    </location>
</feature>
<protein>
    <recommendedName>
        <fullName evidence="2">histidine kinase</fullName>
        <ecNumber evidence="2">2.7.13.3</ecNumber>
    </recommendedName>
</protein>
<feature type="domain" description="Histidine kinase" evidence="7">
    <location>
        <begin position="145"/>
        <end position="366"/>
    </location>
</feature>
<dbReference type="InterPro" id="IPR036890">
    <property type="entry name" value="HATPase_C_sf"/>
</dbReference>
<dbReference type="CDD" id="cd16922">
    <property type="entry name" value="HATPase_EvgS-ArcB-TorS-like"/>
    <property type="match status" value="1"/>
</dbReference>
<comment type="catalytic activity">
    <reaction evidence="1">
        <text>ATP + protein L-histidine = ADP + protein N-phospho-L-histidine.</text>
        <dbReference type="EC" id="2.7.13.3"/>
    </reaction>
</comment>
<dbReference type="PRINTS" id="PR00344">
    <property type="entry name" value="BCTRLSENSOR"/>
</dbReference>
<dbReference type="RefSeq" id="WP_105015395.1">
    <property type="nucleotide sequence ID" value="NZ_MSCN01000001.1"/>
</dbReference>
<dbReference type="InterPro" id="IPR036097">
    <property type="entry name" value="HisK_dim/P_sf"/>
</dbReference>
<name>A0A2S7WMJ3_9FLAO</name>
<proteinExistence type="predicted"/>
<dbReference type="PANTHER" id="PTHR45339">
    <property type="entry name" value="HYBRID SIGNAL TRANSDUCTION HISTIDINE KINASE J"/>
    <property type="match status" value="1"/>
</dbReference>
<dbReference type="OrthoDB" id="9811889at2"/>
<evidence type="ECO:0000259" key="8">
    <source>
        <dbReference type="PROSITE" id="PS50110"/>
    </source>
</evidence>
<dbReference type="FunFam" id="3.30.565.10:FF:000010">
    <property type="entry name" value="Sensor histidine kinase RcsC"/>
    <property type="match status" value="1"/>
</dbReference>
<dbReference type="CDD" id="cd17546">
    <property type="entry name" value="REC_hyHK_CKI1_RcsC-like"/>
    <property type="match status" value="1"/>
</dbReference>
<dbReference type="Pfam" id="PF00072">
    <property type="entry name" value="Response_reg"/>
    <property type="match status" value="1"/>
</dbReference>
<dbReference type="SUPFAM" id="SSF47384">
    <property type="entry name" value="Homodimeric domain of signal transducing histidine kinase"/>
    <property type="match status" value="1"/>
</dbReference>
<evidence type="ECO:0000256" key="3">
    <source>
        <dbReference type="ARBA" id="ARBA00022553"/>
    </source>
</evidence>
<dbReference type="PROSITE" id="PS50110">
    <property type="entry name" value="RESPONSE_REGULATORY"/>
    <property type="match status" value="1"/>
</dbReference>
<feature type="modified residue" description="4-aspartylphosphate" evidence="5">
    <location>
        <position position="439"/>
    </location>
</feature>
<keyword evidence="4" id="KW-0902">Two-component regulatory system</keyword>
<gene>
    <name evidence="9" type="ORF">BTO18_06200</name>
</gene>
<dbReference type="InterPro" id="IPR003594">
    <property type="entry name" value="HATPase_dom"/>
</dbReference>
<evidence type="ECO:0000313" key="10">
    <source>
        <dbReference type="Proteomes" id="UP000238882"/>
    </source>
</evidence>
<dbReference type="Gene3D" id="3.40.50.2300">
    <property type="match status" value="1"/>
</dbReference>
<dbReference type="AlphaFoldDB" id="A0A2S7WMJ3"/>
<sequence>MISSKINHFFIEVATDYSGNVKEIVAGKFVKKEFVINTSIFTVCPFLEGTLEALPIKEPFLIEGMLIISSDKEYNVDIELFKDNDFVSVLIHNRTNVYKFVDQLNQSRNDLFFLKREIDEKNKELKRLREIADKANESKSRFLAMMSHEVRNPLNVILNYTDLIKKENLSEKVINYVKYLTISGKNLKVIVDDILDLSRVEAGKLELANEPISLQNIIEQLRNNYNASHTNKEIELFFNTSKDIPEFVFGDDVRIYQVLTNLINNSIKFTPKGFVKTEISVIKKEKNKVEILFKISDSGRGMTKVQASKIFEEYQQNKLSDSRIHKGAGLGLSIVKRLVTAMQGNVSVESKVNEGTTFLVEIPFLIDTQNTFRKKEKIEKLEGNFIKGKKILVADDNFLNLKIVEHILKKEEANYLFTRDGVEALLAMKKENFDLVLLDINMPNLSGEELIKQKKTFDNNNSRTPFVAMTANNTKEDIESYFSIGFDAVIPKPFTPKQFIDKLNNILSKSVKS</sequence>
<dbReference type="Pfam" id="PF00512">
    <property type="entry name" value="HisKA"/>
    <property type="match status" value="1"/>
</dbReference>
<dbReference type="Gene3D" id="3.30.565.10">
    <property type="entry name" value="Histidine kinase-like ATPase, C-terminal domain"/>
    <property type="match status" value="1"/>
</dbReference>
<dbReference type="SMART" id="SM00388">
    <property type="entry name" value="HisKA"/>
    <property type="match status" value="1"/>
</dbReference>
<dbReference type="InterPro" id="IPR005467">
    <property type="entry name" value="His_kinase_dom"/>
</dbReference>
<reference evidence="9 10" key="1">
    <citation type="submission" date="2016-12" db="EMBL/GenBank/DDBJ databases">
        <title>Trade-off between light-utilization and light-protection in marine flavobacteria.</title>
        <authorList>
            <person name="Kumagai Y."/>
            <person name="Yoshizawa S."/>
            <person name="Kogure K."/>
            <person name="Iwasaki W."/>
        </authorList>
    </citation>
    <scope>NUCLEOTIDE SEQUENCE [LARGE SCALE GENOMIC DNA]</scope>
    <source>
        <strain evidence="9 10">NBRC 108759</strain>
    </source>
</reference>
<evidence type="ECO:0000259" key="7">
    <source>
        <dbReference type="PROSITE" id="PS50109"/>
    </source>
</evidence>
<dbReference type="Gene3D" id="1.10.287.130">
    <property type="match status" value="1"/>
</dbReference>
<evidence type="ECO:0000256" key="2">
    <source>
        <dbReference type="ARBA" id="ARBA00012438"/>
    </source>
</evidence>
<dbReference type="EMBL" id="MSCN01000001">
    <property type="protein sequence ID" value="PQJ78799.1"/>
    <property type="molecule type" value="Genomic_DNA"/>
</dbReference>
<dbReference type="InterPro" id="IPR011006">
    <property type="entry name" value="CheY-like_superfamily"/>
</dbReference>
<dbReference type="Pfam" id="PF02518">
    <property type="entry name" value="HATPase_c"/>
    <property type="match status" value="1"/>
</dbReference>
<dbReference type="PROSITE" id="PS50109">
    <property type="entry name" value="HIS_KIN"/>
    <property type="match status" value="1"/>
</dbReference>
<dbReference type="SUPFAM" id="SSF55874">
    <property type="entry name" value="ATPase domain of HSP90 chaperone/DNA topoisomerase II/histidine kinase"/>
    <property type="match status" value="1"/>
</dbReference>
<evidence type="ECO:0000256" key="4">
    <source>
        <dbReference type="ARBA" id="ARBA00023012"/>
    </source>
</evidence>
<dbReference type="InterPro" id="IPR003661">
    <property type="entry name" value="HisK_dim/P_dom"/>
</dbReference>
<keyword evidence="10" id="KW-1185">Reference proteome</keyword>
<dbReference type="SMART" id="SM00387">
    <property type="entry name" value="HATPase_c"/>
    <property type="match status" value="1"/>
</dbReference>
<comment type="caution">
    <text evidence="9">The sequence shown here is derived from an EMBL/GenBank/DDBJ whole genome shotgun (WGS) entry which is preliminary data.</text>
</comment>
<evidence type="ECO:0000256" key="6">
    <source>
        <dbReference type="SAM" id="Coils"/>
    </source>
</evidence>
<dbReference type="CDD" id="cd00082">
    <property type="entry name" value="HisKA"/>
    <property type="match status" value="1"/>
</dbReference>
<dbReference type="Proteomes" id="UP000238882">
    <property type="component" value="Unassembled WGS sequence"/>
</dbReference>